<evidence type="ECO:0000313" key="2">
    <source>
        <dbReference type="EMBL" id="RXK15748.1"/>
    </source>
</evidence>
<reference evidence="2 3" key="1">
    <citation type="submission" date="2017-09" db="EMBL/GenBank/DDBJ databases">
        <title>Genomics of the genus Arcobacter.</title>
        <authorList>
            <person name="Perez-Cataluna A."/>
            <person name="Figueras M.J."/>
            <person name="Salas-Masso N."/>
        </authorList>
    </citation>
    <scope>NUCLEOTIDE SEQUENCE [LARGE SCALE GENOMIC DNA]</scope>
    <source>
        <strain evidence="2 3">CECT 7386</strain>
    </source>
</reference>
<dbReference type="KEGG" id="amyt:AMYT_0288"/>
<sequence length="401" mass="47527">MKYILFIILLIQTIFANNDFVKEELPVFQQDPHILLRTQPQDNQFNNSLNYLNEKEVEVIPTSKNLYLSYIEFPKNIYKNQRFEIVLKALITTDEFDTIQTRFVDSKNMNVLNPEQPWMAVDKNSFENRFFFKAYEEDFILPTFQVLLYKNEQLVDLAYLKPKEIRFSKLAKGDNSFSNIIAKDLIINTYKTKQYNNKELLTILDIDATYSNLEDFYLKEFSKDQGISSIEDEYPKQHILYYVVAPIHKKELSFTYFNTTLNRFNTVSIPLKLEDELVSTQTDLNPNNSNFELYKKIALLVVLLLFLILFIWKRRYIYLIVVLILTIVSIIYLMPNKNLIVKKGSLVYILPTNKSTIFYEFKNNRKVEVLTQKNEYIKIMFTDSNLNKIIGWVKEDSFGKN</sequence>
<keyword evidence="1" id="KW-0472">Membrane</keyword>
<dbReference type="EMBL" id="NXID01000022">
    <property type="protein sequence ID" value="RXK15748.1"/>
    <property type="molecule type" value="Genomic_DNA"/>
</dbReference>
<name>A0AAX2AII5_9BACT</name>
<dbReference type="AlphaFoldDB" id="A0AAX2AII5"/>
<evidence type="ECO:0000313" key="3">
    <source>
        <dbReference type="Proteomes" id="UP000290092"/>
    </source>
</evidence>
<keyword evidence="3" id="KW-1185">Reference proteome</keyword>
<gene>
    <name evidence="2" type="ORF">CP985_07015</name>
</gene>
<comment type="caution">
    <text evidence="2">The sequence shown here is derived from an EMBL/GenBank/DDBJ whole genome shotgun (WGS) entry which is preliminary data.</text>
</comment>
<dbReference type="Proteomes" id="UP000290092">
    <property type="component" value="Unassembled WGS sequence"/>
</dbReference>
<keyword evidence="1" id="KW-0812">Transmembrane</keyword>
<proteinExistence type="predicted"/>
<evidence type="ECO:0008006" key="4">
    <source>
        <dbReference type="Google" id="ProtNLM"/>
    </source>
</evidence>
<organism evidence="2 3">
    <name type="scientific">Malaciobacter mytili LMG 24559</name>
    <dbReference type="NCBI Taxonomy" id="1032238"/>
    <lineage>
        <taxon>Bacteria</taxon>
        <taxon>Pseudomonadati</taxon>
        <taxon>Campylobacterota</taxon>
        <taxon>Epsilonproteobacteria</taxon>
        <taxon>Campylobacterales</taxon>
        <taxon>Arcobacteraceae</taxon>
        <taxon>Malaciobacter</taxon>
    </lineage>
</organism>
<dbReference type="RefSeq" id="WP_114840786.1">
    <property type="nucleotide sequence ID" value="NZ_CP031219.1"/>
</dbReference>
<protein>
    <recommendedName>
        <fullName evidence="4">SH3 domain-containing protein</fullName>
    </recommendedName>
</protein>
<evidence type="ECO:0000256" key="1">
    <source>
        <dbReference type="SAM" id="Phobius"/>
    </source>
</evidence>
<feature type="transmembrane region" description="Helical" evidence="1">
    <location>
        <begin position="293"/>
        <end position="311"/>
    </location>
</feature>
<keyword evidence="1" id="KW-1133">Transmembrane helix</keyword>
<feature type="transmembrane region" description="Helical" evidence="1">
    <location>
        <begin position="316"/>
        <end position="334"/>
    </location>
</feature>
<accession>A0AAX2AII5</accession>